<sequence>MKSHQSLIRTSTLVSIFLLFISNFAFANTDFSKTNKPIHVNDAESGSMIFKFPGMPSIMLMALDTKVQMDITGNINRVTVEQSFTNPSNEWAEGVYVFPLPEDSAVDQLRMYIDDRVIEGQIHEKEEAKKIYETAKKEGKSASLVEQQRPNIFTTSVANIAPGGTITIAIEYQQAVLIDNNTYSIRFPMVVGDRYIPGTPIKTPADSLGVAPNTHEVEDASKITPPSEGIISDFFGRDYETYLPVTIDINLMAGFEIASLRSGYHKVNIVDVNQTTKHISLDESYQADRDFELTWSANQTDEPEIALFTQQKDDHLYLLLMATPPKDEVFKVSSRPRELIFIIDSSGSMSGSAMAQAKKALIKALSRLEDTDRFNIIDFDDSFDPLFDSAMPAIERNISFANSFIKKITADGGTRMWSPISYALKSRDSNSKNYLRQIIFITDGQSGNESSIFTTVENNIKDDRFFTIGIGSAPNSYLLTKLADFGRGAFTYIGSQREVSQKMDDLFVKLESPALTDINVSFPPEINAELALDVIYDLYAGETITAVYKMNALPNSLEITGKTIDGNFSKNITVNSSKNTKGLDILWARRKIDRLTDIHNNSYKSSVEDLSKRDIIGLALEYHLVSKFTSLVAVDVTPVRPESELLINQAIIKKAKADGLENELRLDEDGNLENRNEILQEFIAKLSTEKASAARSTAAYQAKVASALMAELAVEHEIASFEAELRAQVAHNMSPVRLVASSQTATNSELFMYLGALILLLTSIFRRRLLS</sequence>
<proteinExistence type="predicted"/>
<feature type="domain" description="VWFA" evidence="1">
    <location>
        <begin position="338"/>
        <end position="510"/>
    </location>
</feature>
<name>A0A381VYY8_9ZZZZ</name>
<dbReference type="SMART" id="SM00609">
    <property type="entry name" value="VIT"/>
    <property type="match status" value="1"/>
</dbReference>
<dbReference type="InterPro" id="IPR002035">
    <property type="entry name" value="VWF_A"/>
</dbReference>
<dbReference type="AlphaFoldDB" id="A0A381VYY8"/>
<reference evidence="3" key="1">
    <citation type="submission" date="2018-05" db="EMBL/GenBank/DDBJ databases">
        <authorList>
            <person name="Lanie J.A."/>
            <person name="Ng W.-L."/>
            <person name="Kazmierczak K.M."/>
            <person name="Andrzejewski T.M."/>
            <person name="Davidsen T.M."/>
            <person name="Wayne K.J."/>
            <person name="Tettelin H."/>
            <person name="Glass J.I."/>
            <person name="Rusch D."/>
            <person name="Podicherti R."/>
            <person name="Tsui H.-C.T."/>
            <person name="Winkler M.E."/>
        </authorList>
    </citation>
    <scope>NUCLEOTIDE SEQUENCE</scope>
</reference>
<evidence type="ECO:0000259" key="1">
    <source>
        <dbReference type="PROSITE" id="PS50234"/>
    </source>
</evidence>
<dbReference type="PROSITE" id="PS50234">
    <property type="entry name" value="VWFA"/>
    <property type="match status" value="1"/>
</dbReference>
<dbReference type="EMBL" id="UINC01010162">
    <property type="protein sequence ID" value="SVA45311.1"/>
    <property type="molecule type" value="Genomic_DNA"/>
</dbReference>
<dbReference type="SUPFAM" id="SSF53300">
    <property type="entry name" value="vWA-like"/>
    <property type="match status" value="1"/>
</dbReference>
<gene>
    <name evidence="3" type="ORF">METZ01_LOCUS98165</name>
</gene>
<dbReference type="PROSITE" id="PS51468">
    <property type="entry name" value="VIT"/>
    <property type="match status" value="1"/>
</dbReference>
<dbReference type="Gene3D" id="3.40.50.410">
    <property type="entry name" value="von Willebrand factor, type A domain"/>
    <property type="match status" value="1"/>
</dbReference>
<dbReference type="Pfam" id="PF08487">
    <property type="entry name" value="VIT"/>
    <property type="match status" value="1"/>
</dbReference>
<evidence type="ECO:0008006" key="4">
    <source>
        <dbReference type="Google" id="ProtNLM"/>
    </source>
</evidence>
<protein>
    <recommendedName>
        <fullName evidence="4">Marine proteobacterial sortase target protein</fullName>
    </recommendedName>
</protein>
<accession>A0A381VYY8</accession>
<evidence type="ECO:0000313" key="3">
    <source>
        <dbReference type="EMBL" id="SVA45311.1"/>
    </source>
</evidence>
<evidence type="ECO:0000259" key="2">
    <source>
        <dbReference type="PROSITE" id="PS51468"/>
    </source>
</evidence>
<dbReference type="PANTHER" id="PTHR45737">
    <property type="entry name" value="VON WILLEBRAND FACTOR A DOMAIN-CONTAINING PROTEIN 5A"/>
    <property type="match status" value="1"/>
</dbReference>
<dbReference type="NCBIfam" id="TIGR03788">
    <property type="entry name" value="marine_srt_targ"/>
    <property type="match status" value="1"/>
</dbReference>
<dbReference type="PANTHER" id="PTHR45737:SF6">
    <property type="entry name" value="VON WILLEBRAND FACTOR A DOMAIN-CONTAINING PROTEIN 5A"/>
    <property type="match status" value="1"/>
</dbReference>
<feature type="domain" description="VIT" evidence="2">
    <location>
        <begin position="46"/>
        <end position="174"/>
    </location>
</feature>
<dbReference type="Pfam" id="PF13768">
    <property type="entry name" value="VWA_3"/>
    <property type="match status" value="1"/>
</dbReference>
<organism evidence="3">
    <name type="scientific">marine metagenome</name>
    <dbReference type="NCBI Taxonomy" id="408172"/>
    <lineage>
        <taxon>unclassified sequences</taxon>
        <taxon>metagenomes</taxon>
        <taxon>ecological metagenomes</taxon>
    </lineage>
</organism>
<dbReference type="InterPro" id="IPR013694">
    <property type="entry name" value="VIT"/>
</dbReference>
<dbReference type="InterPro" id="IPR022440">
    <property type="entry name" value="CHP03788"/>
</dbReference>
<dbReference type="SMART" id="SM00327">
    <property type="entry name" value="VWA"/>
    <property type="match status" value="1"/>
</dbReference>
<dbReference type="InterPro" id="IPR036465">
    <property type="entry name" value="vWFA_dom_sf"/>
</dbReference>